<dbReference type="Proteomes" id="UP000054988">
    <property type="component" value="Unassembled WGS sequence"/>
</dbReference>
<dbReference type="EMBL" id="LATX01000647">
    <property type="protein sequence ID" value="KTB45663.1"/>
    <property type="molecule type" value="Genomic_DNA"/>
</dbReference>
<organism evidence="1 2">
    <name type="scientific">Moniliophthora roreri</name>
    <name type="common">Frosty pod rot fungus</name>
    <name type="synonym">Monilia roreri</name>
    <dbReference type="NCBI Taxonomy" id="221103"/>
    <lineage>
        <taxon>Eukaryota</taxon>
        <taxon>Fungi</taxon>
        <taxon>Dikarya</taxon>
        <taxon>Basidiomycota</taxon>
        <taxon>Agaricomycotina</taxon>
        <taxon>Agaricomycetes</taxon>
        <taxon>Agaricomycetidae</taxon>
        <taxon>Agaricales</taxon>
        <taxon>Marasmiineae</taxon>
        <taxon>Marasmiaceae</taxon>
        <taxon>Moniliophthora</taxon>
    </lineage>
</organism>
<protein>
    <submittedName>
        <fullName evidence="1">Uncharacterized protein</fullName>
    </submittedName>
</protein>
<evidence type="ECO:0000313" key="1">
    <source>
        <dbReference type="EMBL" id="KTB45663.1"/>
    </source>
</evidence>
<proteinExistence type="predicted"/>
<accession>A0A0W0GAS6</accession>
<gene>
    <name evidence="1" type="ORF">WG66_1760</name>
</gene>
<comment type="caution">
    <text evidence="1">The sequence shown here is derived from an EMBL/GenBank/DDBJ whole genome shotgun (WGS) entry which is preliminary data.</text>
</comment>
<evidence type="ECO:0000313" key="2">
    <source>
        <dbReference type="Proteomes" id="UP000054988"/>
    </source>
</evidence>
<reference evidence="1 2" key="1">
    <citation type="submission" date="2015-12" db="EMBL/GenBank/DDBJ databases">
        <title>Draft genome sequence of Moniliophthora roreri, the causal agent of frosty pod rot of cacao.</title>
        <authorList>
            <person name="Aime M.C."/>
            <person name="Diaz-Valderrama J.R."/>
            <person name="Kijpornyongpan T."/>
            <person name="Phillips-Mora W."/>
        </authorList>
    </citation>
    <scope>NUCLEOTIDE SEQUENCE [LARGE SCALE GENOMIC DNA]</scope>
    <source>
        <strain evidence="1 2">MCA 2952</strain>
    </source>
</reference>
<name>A0A0W0GAS6_MONRR</name>
<sequence length="13" mass="1285">MADDAGIANASHI</sequence>